<evidence type="ECO:0000313" key="2">
    <source>
        <dbReference type="Proteomes" id="UP001516400"/>
    </source>
</evidence>
<comment type="caution">
    <text evidence="1">The sequence shown here is derived from an EMBL/GenBank/DDBJ whole genome shotgun (WGS) entry which is preliminary data.</text>
</comment>
<reference evidence="1 2" key="1">
    <citation type="journal article" date="2021" name="BMC Biol.">
        <title>Horizontally acquired antibacterial genes associated with adaptive radiation of ladybird beetles.</title>
        <authorList>
            <person name="Li H.S."/>
            <person name="Tang X.F."/>
            <person name="Huang Y.H."/>
            <person name="Xu Z.Y."/>
            <person name="Chen M.L."/>
            <person name="Du X.Y."/>
            <person name="Qiu B.Y."/>
            <person name="Chen P.T."/>
            <person name="Zhang W."/>
            <person name="Slipinski A."/>
            <person name="Escalona H.E."/>
            <person name="Waterhouse R.M."/>
            <person name="Zwick A."/>
            <person name="Pang H."/>
        </authorList>
    </citation>
    <scope>NUCLEOTIDE SEQUENCE [LARGE SCALE GENOMIC DNA]</scope>
    <source>
        <strain evidence="1">SYSU2018</strain>
    </source>
</reference>
<organism evidence="1 2">
    <name type="scientific">Cryptolaemus montrouzieri</name>
    <dbReference type="NCBI Taxonomy" id="559131"/>
    <lineage>
        <taxon>Eukaryota</taxon>
        <taxon>Metazoa</taxon>
        <taxon>Ecdysozoa</taxon>
        <taxon>Arthropoda</taxon>
        <taxon>Hexapoda</taxon>
        <taxon>Insecta</taxon>
        <taxon>Pterygota</taxon>
        <taxon>Neoptera</taxon>
        <taxon>Endopterygota</taxon>
        <taxon>Coleoptera</taxon>
        <taxon>Polyphaga</taxon>
        <taxon>Cucujiformia</taxon>
        <taxon>Coccinelloidea</taxon>
        <taxon>Coccinellidae</taxon>
        <taxon>Scymninae</taxon>
        <taxon>Scymnini</taxon>
        <taxon>Cryptolaemus</taxon>
    </lineage>
</organism>
<proteinExistence type="predicted"/>
<protein>
    <submittedName>
        <fullName evidence="1">Uncharacterized protein</fullName>
    </submittedName>
</protein>
<gene>
    <name evidence="1" type="ORF">HHI36_001748</name>
</gene>
<evidence type="ECO:0000313" key="1">
    <source>
        <dbReference type="EMBL" id="KAL3287272.1"/>
    </source>
</evidence>
<accession>A0ABD2P8D9</accession>
<dbReference type="AlphaFoldDB" id="A0ABD2P8D9"/>
<dbReference type="Proteomes" id="UP001516400">
    <property type="component" value="Unassembled WGS sequence"/>
</dbReference>
<sequence>MSEKVMFPMDEIDAKLAAQIEKPVRRVSKPKSNVHSQGLVEINMDEIESIERNLKDGKCAGIDRLTSEILKRSLG</sequence>
<name>A0ABD2P8D9_9CUCU</name>
<dbReference type="EMBL" id="JABFTP020000185">
    <property type="protein sequence ID" value="KAL3287272.1"/>
    <property type="molecule type" value="Genomic_DNA"/>
</dbReference>
<keyword evidence="2" id="KW-1185">Reference proteome</keyword>